<evidence type="ECO:0000313" key="3">
    <source>
        <dbReference type="Proteomes" id="UP000728185"/>
    </source>
</evidence>
<dbReference type="OrthoDB" id="10546241at2759"/>
<reference evidence="2" key="1">
    <citation type="submission" date="2019-05" db="EMBL/GenBank/DDBJ databases">
        <title>Annotation for the trematode Fasciolopsis buski.</title>
        <authorList>
            <person name="Choi Y.-J."/>
        </authorList>
    </citation>
    <scope>NUCLEOTIDE SEQUENCE</scope>
    <source>
        <strain evidence="2">HT</strain>
        <tissue evidence="2">Whole worm</tissue>
    </source>
</reference>
<feature type="region of interest" description="Disordered" evidence="1">
    <location>
        <begin position="92"/>
        <end position="139"/>
    </location>
</feature>
<accession>A0A8E0S032</accession>
<evidence type="ECO:0000313" key="2">
    <source>
        <dbReference type="EMBL" id="KAA0195398.1"/>
    </source>
</evidence>
<dbReference type="EMBL" id="LUCM01003740">
    <property type="protein sequence ID" value="KAA0195398.1"/>
    <property type="molecule type" value="Genomic_DNA"/>
</dbReference>
<sequence length="212" mass="22797">MELPIVSGSALSYSIECPINTKEEPRVSDSPTQFIVIETAHTSHQTPSVTPIMTPAPIAESESLFTTDAVPGCSSSDIPTLDGSGSSISCAKDSLTHDAPTRHSIPNSTAAQSTTPLFEQRVNQQTDPESIIQEETMSRPPIRIIREYFDRPKSLASVRSSLPSDDGTHVLQTSDETLSTAETVVLNFEPSAVCSLNPDLQNDQPESPSKTD</sequence>
<feature type="compositionally biased region" description="Polar residues" evidence="1">
    <location>
        <begin position="104"/>
        <end position="128"/>
    </location>
</feature>
<dbReference type="Proteomes" id="UP000728185">
    <property type="component" value="Unassembled WGS sequence"/>
</dbReference>
<comment type="caution">
    <text evidence="2">The sequence shown here is derived from an EMBL/GenBank/DDBJ whole genome shotgun (WGS) entry which is preliminary data.</text>
</comment>
<name>A0A8E0S032_9TREM</name>
<proteinExistence type="predicted"/>
<organism evidence="2 3">
    <name type="scientific">Fasciolopsis buskii</name>
    <dbReference type="NCBI Taxonomy" id="27845"/>
    <lineage>
        <taxon>Eukaryota</taxon>
        <taxon>Metazoa</taxon>
        <taxon>Spiralia</taxon>
        <taxon>Lophotrochozoa</taxon>
        <taxon>Platyhelminthes</taxon>
        <taxon>Trematoda</taxon>
        <taxon>Digenea</taxon>
        <taxon>Plagiorchiida</taxon>
        <taxon>Echinostomata</taxon>
        <taxon>Echinostomatoidea</taxon>
        <taxon>Fasciolidae</taxon>
        <taxon>Fasciolopsis</taxon>
    </lineage>
</organism>
<dbReference type="AlphaFoldDB" id="A0A8E0S032"/>
<protein>
    <submittedName>
        <fullName evidence="2">Uncharacterized protein</fullName>
    </submittedName>
</protein>
<gene>
    <name evidence="2" type="ORF">FBUS_03338</name>
</gene>
<keyword evidence="3" id="KW-1185">Reference proteome</keyword>
<evidence type="ECO:0000256" key="1">
    <source>
        <dbReference type="SAM" id="MobiDB-lite"/>
    </source>
</evidence>